<dbReference type="Pfam" id="PF02009">
    <property type="entry name" value="RIFIN"/>
    <property type="match status" value="1"/>
</dbReference>
<dbReference type="EMBL" id="QFXU01000024">
    <property type="protein sequence ID" value="KAF4326440.1"/>
    <property type="molecule type" value="Genomic_DNA"/>
</dbReference>
<reference evidence="3 6" key="2">
    <citation type="submission" date="2018-05" db="EMBL/GenBank/DDBJ databases">
        <title>Genome assembly of Plasmodium falciparum NF54 DiCre.</title>
        <authorList>
            <person name="Baumgarten S."/>
            <person name="Treeck M."/>
            <person name="Scherf A."/>
        </authorList>
    </citation>
    <scope>NUCLEOTIDE SEQUENCE [LARGE SCALE GENOMIC DNA]</scope>
    <source>
        <strain evidence="3">NF54</strain>
    </source>
</reference>
<dbReference type="NCBIfam" id="TIGR01477">
    <property type="entry name" value="RIFIN"/>
    <property type="match status" value="1"/>
</dbReference>
<dbReference type="SMR" id="A0A2I0BS39"/>
<dbReference type="EMBL" id="NYMT01000015">
    <property type="protein sequence ID" value="PKC44663.1"/>
    <property type="molecule type" value="Genomic_DNA"/>
</dbReference>
<evidence type="ECO:0000256" key="2">
    <source>
        <dbReference type="SAM" id="SignalP"/>
    </source>
</evidence>
<dbReference type="AlphaFoldDB" id="A0A2I0BS39"/>
<name>A0A2I0BS39_PLAFO</name>
<evidence type="ECO:0000313" key="5">
    <source>
        <dbReference type="Proteomes" id="UP000232684"/>
    </source>
</evidence>
<organism evidence="4 5">
    <name type="scientific">Plasmodium falciparum (isolate NF54)</name>
    <dbReference type="NCBI Taxonomy" id="5843"/>
    <lineage>
        <taxon>Eukaryota</taxon>
        <taxon>Sar</taxon>
        <taxon>Alveolata</taxon>
        <taxon>Apicomplexa</taxon>
        <taxon>Aconoidasida</taxon>
        <taxon>Haemosporida</taxon>
        <taxon>Plasmodiidae</taxon>
        <taxon>Plasmodium</taxon>
        <taxon>Plasmodium (Laverania)</taxon>
    </lineage>
</organism>
<evidence type="ECO:0000256" key="1">
    <source>
        <dbReference type="SAM" id="Coils"/>
    </source>
</evidence>
<reference evidence="4 5" key="1">
    <citation type="submission" date="2017-11" db="EMBL/GenBank/DDBJ databases">
        <title>Plasmodium falciparum NF54 genome assembly.</title>
        <authorList>
            <person name="Bryant J.M."/>
            <person name="Baumgarten S."/>
            <person name="Scheidig-Benatar C."/>
            <person name="Scherf A."/>
        </authorList>
    </citation>
    <scope>NUCLEOTIDE SEQUENCE [LARGE SCALE GENOMIC DNA]</scope>
    <source>
        <strain evidence="4">NF54</strain>
    </source>
</reference>
<sequence>MKVHYINILLFALPLNILIYNQRNHYITRTPKATTRTLCECELYAPSNYDNDPEMKAVMQDFDRQTSQRFEEYNERLLENKQKCKEQCDKEIQKIILKDKLEKELMYKFATLQTDIQSDAIPTCICEKSLADKVEKGCLKCGGVLGGGITPGWGLISGIVYTGWKAAALAAAKELAEKAGALAGEAARIPAAIDAVIEGIKSKFSIDTLGGEALKSVIDGTNYYDASYITTAIYNKFNVSSCLPSVPFLGGPPVPGAGANKPICSAVDKLYLGSGNFLDKSSLPGSIQKDVAKIVAGAEQAAKAKAAMVASDKTLAVETAKKNAIETTFMGYHNAIIASIVAIVVIVLIMVIIYLILRYRRKKKMKKKLQYIKLLEE</sequence>
<feature type="signal peptide" evidence="2">
    <location>
        <begin position="1"/>
        <end position="19"/>
    </location>
</feature>
<evidence type="ECO:0000313" key="6">
    <source>
        <dbReference type="Proteomes" id="UP000754359"/>
    </source>
</evidence>
<gene>
    <name evidence="4" type="ORF">CK202_4482</name>
    <name evidence="3" type="ORF">CYL21_5407</name>
</gene>
<keyword evidence="2" id="KW-0732">Signal</keyword>
<keyword evidence="1" id="KW-0175">Coiled coil</keyword>
<evidence type="ECO:0000313" key="4">
    <source>
        <dbReference type="EMBL" id="PKC44663.1"/>
    </source>
</evidence>
<dbReference type="Proteomes" id="UP000754359">
    <property type="component" value="Unassembled WGS sequence"/>
</dbReference>
<comment type="caution">
    <text evidence="4">The sequence shown here is derived from an EMBL/GenBank/DDBJ whole genome shotgun (WGS) entry which is preliminary data.</text>
</comment>
<accession>A0A2I0BS39</accession>
<protein>
    <submittedName>
        <fullName evidence="4">Rifin</fullName>
    </submittedName>
</protein>
<proteinExistence type="predicted"/>
<dbReference type="InterPro" id="IPR006373">
    <property type="entry name" value="VSA_Rifin"/>
</dbReference>
<evidence type="ECO:0000313" key="3">
    <source>
        <dbReference type="EMBL" id="KAF4326440.1"/>
    </source>
</evidence>
<feature type="chain" id="PRO_5036040136" evidence="2">
    <location>
        <begin position="20"/>
        <end position="377"/>
    </location>
</feature>
<feature type="coiled-coil region" evidence="1">
    <location>
        <begin position="67"/>
        <end position="94"/>
    </location>
</feature>
<dbReference type="Proteomes" id="UP000232684">
    <property type="component" value="Unassembled WGS sequence"/>
</dbReference>